<accession>A0A2W5FNM9</accession>
<keyword evidence="1" id="KW-0812">Transmembrane</keyword>
<dbReference type="InterPro" id="IPR012902">
    <property type="entry name" value="N_methyl_site"/>
</dbReference>
<organism evidence="2 3">
    <name type="scientific">Micavibrio aeruginosavorus</name>
    <dbReference type="NCBI Taxonomy" id="349221"/>
    <lineage>
        <taxon>Bacteria</taxon>
        <taxon>Pseudomonadati</taxon>
        <taxon>Bdellovibrionota</taxon>
        <taxon>Bdellovibrionia</taxon>
        <taxon>Bdellovibrionales</taxon>
        <taxon>Pseudobdellovibrionaceae</taxon>
        <taxon>Micavibrio</taxon>
    </lineage>
</organism>
<dbReference type="PROSITE" id="PS00409">
    <property type="entry name" value="PROKAR_NTER_METHYL"/>
    <property type="match status" value="1"/>
</dbReference>
<dbReference type="Gene3D" id="3.30.700.10">
    <property type="entry name" value="Glycoprotein, Type 4 Pilin"/>
    <property type="match status" value="1"/>
</dbReference>
<keyword evidence="1" id="KW-0472">Membrane</keyword>
<feature type="transmembrane region" description="Helical" evidence="1">
    <location>
        <begin position="12"/>
        <end position="33"/>
    </location>
</feature>
<dbReference type="NCBIfam" id="TIGR02532">
    <property type="entry name" value="IV_pilin_GFxxxE"/>
    <property type="match status" value="1"/>
</dbReference>
<evidence type="ECO:0008006" key="4">
    <source>
        <dbReference type="Google" id="ProtNLM"/>
    </source>
</evidence>
<evidence type="ECO:0000313" key="2">
    <source>
        <dbReference type="EMBL" id="PZP55460.1"/>
    </source>
</evidence>
<evidence type="ECO:0000256" key="1">
    <source>
        <dbReference type="SAM" id="Phobius"/>
    </source>
</evidence>
<gene>
    <name evidence="2" type="ORF">DI586_06800</name>
</gene>
<sequence>MAMKSESKRKGGFTLVELSIVMIIIGLLIGGILKGAELIENSRLNTVIATTKQITSAYNTFWDSYRGKPGDLAYARTMIPGCNDQSSCVNGNGNQKVGAEVGNPWSDIVSTIGSENTQFWKHLALADLIGGVNPSASEVGWGKTHIESPIAGGFQITTTRGSGGYASVAGLTILTRSRDDGQWLCGVATGNFEECSLSPNQAFRIDNKLDDGHAQSGKIAAISMSFRNGCGTPNTGINGPKGYNEGNSVKSCDMFFWLAP</sequence>
<keyword evidence="1" id="KW-1133">Transmembrane helix</keyword>
<evidence type="ECO:0000313" key="3">
    <source>
        <dbReference type="Proteomes" id="UP000249739"/>
    </source>
</evidence>
<dbReference type="Proteomes" id="UP000249739">
    <property type="component" value="Unassembled WGS sequence"/>
</dbReference>
<dbReference type="Pfam" id="PF07963">
    <property type="entry name" value="N_methyl"/>
    <property type="match status" value="1"/>
</dbReference>
<protein>
    <recommendedName>
        <fullName evidence="4">Prepilin-type N-terminal cleavage/methylation domain-containing protein</fullName>
    </recommendedName>
</protein>
<reference evidence="2 3" key="1">
    <citation type="submission" date="2017-08" db="EMBL/GenBank/DDBJ databases">
        <title>Infants hospitalized years apart are colonized by the same room-sourced microbial strains.</title>
        <authorList>
            <person name="Brooks B."/>
            <person name="Olm M.R."/>
            <person name="Firek B.A."/>
            <person name="Baker R."/>
            <person name="Thomas B.C."/>
            <person name="Morowitz M.J."/>
            <person name="Banfield J.F."/>
        </authorList>
    </citation>
    <scope>NUCLEOTIDE SEQUENCE [LARGE SCALE GENOMIC DNA]</scope>
    <source>
        <strain evidence="2">S2_006_000_R2_64</strain>
    </source>
</reference>
<dbReference type="InterPro" id="IPR045584">
    <property type="entry name" value="Pilin-like"/>
</dbReference>
<dbReference type="EMBL" id="QFOT01000068">
    <property type="protein sequence ID" value="PZP55460.1"/>
    <property type="molecule type" value="Genomic_DNA"/>
</dbReference>
<dbReference type="AlphaFoldDB" id="A0A2W5FNM9"/>
<name>A0A2W5FNM9_9BACT</name>
<comment type="caution">
    <text evidence="2">The sequence shown here is derived from an EMBL/GenBank/DDBJ whole genome shotgun (WGS) entry which is preliminary data.</text>
</comment>
<dbReference type="SUPFAM" id="SSF54523">
    <property type="entry name" value="Pili subunits"/>
    <property type="match status" value="1"/>
</dbReference>
<proteinExistence type="predicted"/>